<keyword evidence="7 9" id="KW-0811">Translocation</keyword>
<organism evidence="11 12">
    <name type="scientific">Geomicrobium halophilum</name>
    <dbReference type="NCBI Taxonomy" id="549000"/>
    <lineage>
        <taxon>Bacteria</taxon>
        <taxon>Bacillati</taxon>
        <taxon>Bacillota</taxon>
        <taxon>Bacilli</taxon>
        <taxon>Bacillales</taxon>
        <taxon>Geomicrobium</taxon>
    </lineage>
</organism>
<dbReference type="InterPro" id="IPR003369">
    <property type="entry name" value="TatA/B/E"/>
</dbReference>
<comment type="subunit">
    <text evidence="9">Forms a complex with TatC.</text>
</comment>
<dbReference type="GO" id="GO:0033281">
    <property type="term" value="C:TAT protein transport complex"/>
    <property type="evidence" value="ECO:0007669"/>
    <property type="project" value="UniProtKB-UniRule"/>
</dbReference>
<feature type="region of interest" description="Disordered" evidence="10">
    <location>
        <begin position="39"/>
        <end position="62"/>
    </location>
</feature>
<evidence type="ECO:0000256" key="8">
    <source>
        <dbReference type="ARBA" id="ARBA00023136"/>
    </source>
</evidence>
<protein>
    <recommendedName>
        <fullName evidence="9">Sec-independent protein translocase protein TatA</fullName>
    </recommendedName>
</protein>
<proteinExistence type="inferred from homology"/>
<evidence type="ECO:0000256" key="2">
    <source>
        <dbReference type="ARBA" id="ARBA00022448"/>
    </source>
</evidence>
<keyword evidence="6 9" id="KW-1133">Transmembrane helix</keyword>
<evidence type="ECO:0000313" key="11">
    <source>
        <dbReference type="EMBL" id="MBB6451015.1"/>
    </source>
</evidence>
<dbReference type="GO" id="GO:0043953">
    <property type="term" value="P:protein transport by the Tat complex"/>
    <property type="evidence" value="ECO:0007669"/>
    <property type="project" value="UniProtKB-UniRule"/>
</dbReference>
<comment type="subcellular location">
    <subcellularLocation>
        <location evidence="1 9">Cell membrane</location>
        <topology evidence="1 9">Single-pass membrane protein</topology>
    </subcellularLocation>
</comment>
<feature type="compositionally biased region" description="Basic and acidic residues" evidence="10">
    <location>
        <begin position="51"/>
        <end position="62"/>
    </location>
</feature>
<evidence type="ECO:0000256" key="9">
    <source>
        <dbReference type="HAMAP-Rule" id="MF_00236"/>
    </source>
</evidence>
<comment type="caution">
    <text evidence="11">The sequence shown here is derived from an EMBL/GenBank/DDBJ whole genome shotgun (WGS) entry which is preliminary data.</text>
</comment>
<feature type="transmembrane region" description="Helical" evidence="9">
    <location>
        <begin position="6"/>
        <end position="22"/>
    </location>
</feature>
<evidence type="ECO:0000256" key="7">
    <source>
        <dbReference type="ARBA" id="ARBA00023010"/>
    </source>
</evidence>
<dbReference type="Gene3D" id="1.20.5.3310">
    <property type="match status" value="1"/>
</dbReference>
<keyword evidence="3 9" id="KW-1003">Cell membrane</keyword>
<dbReference type="HAMAP" id="MF_00236">
    <property type="entry name" value="TatA_E"/>
    <property type="match status" value="1"/>
</dbReference>
<keyword evidence="4 9" id="KW-0812">Transmembrane</keyword>
<evidence type="ECO:0000313" key="12">
    <source>
        <dbReference type="Proteomes" id="UP000568839"/>
    </source>
</evidence>
<evidence type="ECO:0000256" key="3">
    <source>
        <dbReference type="ARBA" id="ARBA00022475"/>
    </source>
</evidence>
<dbReference type="GO" id="GO:0008320">
    <property type="term" value="F:protein transmembrane transporter activity"/>
    <property type="evidence" value="ECO:0007669"/>
    <property type="project" value="UniProtKB-UniRule"/>
</dbReference>
<evidence type="ECO:0000256" key="5">
    <source>
        <dbReference type="ARBA" id="ARBA00022927"/>
    </source>
</evidence>
<keyword evidence="5 9" id="KW-0653">Protein transport</keyword>
<gene>
    <name evidence="9" type="primary">tatA</name>
    <name evidence="11" type="ORF">HNR44_003005</name>
</gene>
<evidence type="ECO:0000256" key="6">
    <source>
        <dbReference type="ARBA" id="ARBA00022989"/>
    </source>
</evidence>
<keyword evidence="8 9" id="KW-0472">Membrane</keyword>
<keyword evidence="2 9" id="KW-0813">Transport</keyword>
<dbReference type="NCBIfam" id="NF011430">
    <property type="entry name" value="PRK14861.1"/>
    <property type="match status" value="1"/>
</dbReference>
<dbReference type="Proteomes" id="UP000568839">
    <property type="component" value="Unassembled WGS sequence"/>
</dbReference>
<comment type="similarity">
    <text evidence="9">Belongs to the TatA/E family.</text>
</comment>
<dbReference type="AlphaFoldDB" id="A0A841Q0U2"/>
<evidence type="ECO:0000256" key="10">
    <source>
        <dbReference type="SAM" id="MobiDB-lite"/>
    </source>
</evidence>
<accession>A0A841Q0U2</accession>
<dbReference type="NCBIfam" id="TIGR01411">
    <property type="entry name" value="tatAE"/>
    <property type="match status" value="1"/>
</dbReference>
<dbReference type="RefSeq" id="WP_184405058.1">
    <property type="nucleotide sequence ID" value="NZ_JACHHJ010000004.1"/>
</dbReference>
<evidence type="ECO:0000256" key="4">
    <source>
        <dbReference type="ARBA" id="ARBA00022692"/>
    </source>
</evidence>
<evidence type="ECO:0000256" key="1">
    <source>
        <dbReference type="ARBA" id="ARBA00004162"/>
    </source>
</evidence>
<dbReference type="EMBL" id="JACHHJ010000004">
    <property type="protein sequence ID" value="MBB6451015.1"/>
    <property type="molecule type" value="Genomic_DNA"/>
</dbReference>
<dbReference type="PANTHER" id="PTHR42982">
    <property type="entry name" value="SEC-INDEPENDENT PROTEIN TRANSLOCASE PROTEIN TATA"/>
    <property type="match status" value="1"/>
</dbReference>
<dbReference type="PANTHER" id="PTHR42982:SF1">
    <property type="entry name" value="SEC-INDEPENDENT PROTEIN TRANSLOCASE PROTEIN TATA"/>
    <property type="match status" value="1"/>
</dbReference>
<name>A0A841Q0U2_9BACL</name>
<dbReference type="Pfam" id="PF02416">
    <property type="entry name" value="TatA_B_E"/>
    <property type="match status" value="1"/>
</dbReference>
<keyword evidence="12" id="KW-1185">Reference proteome</keyword>
<sequence>MGGFSGGSIILIIIVALFLFGPNKLPEMGKAAGNTLREFRNATKGMANDQTEEKKENKQDQS</sequence>
<comment type="function">
    <text evidence="9">Part of the twin-arginine translocation (Tat) system that transports large folded proteins containing a characteristic twin-arginine motif in their signal peptide across membranes. TatA could form the protein-conducting channel of the Tat system.</text>
</comment>
<reference evidence="11 12" key="1">
    <citation type="submission" date="2020-08" db="EMBL/GenBank/DDBJ databases">
        <title>Genomic Encyclopedia of Type Strains, Phase IV (KMG-IV): sequencing the most valuable type-strain genomes for metagenomic binning, comparative biology and taxonomic classification.</title>
        <authorList>
            <person name="Goeker M."/>
        </authorList>
    </citation>
    <scope>NUCLEOTIDE SEQUENCE [LARGE SCALE GENOMIC DNA]</scope>
    <source>
        <strain evidence="11 12">DSM 21769</strain>
    </source>
</reference>
<dbReference type="InterPro" id="IPR006312">
    <property type="entry name" value="TatA/E"/>
</dbReference>